<name>A0A1D8B3T7_9ACTO</name>
<feature type="region of interest" description="Disordered" evidence="1">
    <location>
        <begin position="187"/>
        <end position="261"/>
    </location>
</feature>
<dbReference type="STRING" id="178339.BH719_08100"/>
<feature type="compositionally biased region" description="Gly residues" evidence="1">
    <location>
        <begin position="219"/>
        <end position="247"/>
    </location>
</feature>
<feature type="region of interest" description="Disordered" evidence="1">
    <location>
        <begin position="329"/>
        <end position="350"/>
    </location>
</feature>
<dbReference type="Proteomes" id="UP000095214">
    <property type="component" value="Chromosome"/>
</dbReference>
<dbReference type="AlphaFoldDB" id="A0A1D8B3T7"/>
<dbReference type="RefSeq" id="WP_009744345.1">
    <property type="nucleotide sequence ID" value="NZ_CP017298.1"/>
</dbReference>
<dbReference type="KEGG" id="phon:BH719_08100"/>
<sequence>MGNEDHQCRPGDDPAALMQGPTAFERLREVSELHYDDQADQDAYQKVLDQIAECGRLVTQYEQTNGYHSQEIRSAITEWAQKYRSDLKRTEDQLTRGHQYATQARDVMRNARDTFLEKVSPELLSPAEEKMKAGINVGTTVMKYTIPISGYLVDVAADKYWEWLEGERKDKREQFCDEILKKMNHSLNETAGKMESSIDQGKTTGDEYNDGDQPAIGGSMPGLGGADGGLPGGGLPGGGLPGGGPGAGDYDPGALGGGPGADGLGADGLGASGALDGSGADDPYAARGADWMSEGFNKPGVEQAAPPRAEIDDLDGVGLIDRPINQTVTPNGLVGGYAPPSSTDFSDPKWDPSYKIPSSVTDAGKAASAGALGAVGGMGAAGALKGLGGAAAGMSAKSLMAGGAGAVGAGLKGAGAAGAGLKGAGTGAGAAGGGMMGMGGAGAGAAGAGDDKKKKRRGLAGLFSDQSEQGGPVWDPAHGPGSADDGVVLEVDLDEWGL</sequence>
<keyword evidence="3" id="KW-1185">Reference proteome</keyword>
<dbReference type="OrthoDB" id="3270773at2"/>
<feature type="region of interest" description="Disordered" evidence="1">
    <location>
        <begin position="442"/>
        <end position="485"/>
    </location>
</feature>
<gene>
    <name evidence="2" type="ORF">BH719_08100</name>
</gene>
<organism evidence="2 3">
    <name type="scientific">Pauljensenia hongkongensis</name>
    <dbReference type="NCBI Taxonomy" id="178339"/>
    <lineage>
        <taxon>Bacteria</taxon>
        <taxon>Bacillati</taxon>
        <taxon>Actinomycetota</taxon>
        <taxon>Actinomycetes</taxon>
        <taxon>Actinomycetales</taxon>
        <taxon>Actinomycetaceae</taxon>
        <taxon>Pauljensenia</taxon>
    </lineage>
</organism>
<dbReference type="EMBL" id="CP017298">
    <property type="protein sequence ID" value="AOS47808.1"/>
    <property type="molecule type" value="Genomic_DNA"/>
</dbReference>
<protein>
    <submittedName>
        <fullName evidence="2">Uncharacterized protein</fullName>
    </submittedName>
</protein>
<evidence type="ECO:0000313" key="2">
    <source>
        <dbReference type="EMBL" id="AOS47808.1"/>
    </source>
</evidence>
<reference evidence="2 3" key="1">
    <citation type="submission" date="2016-09" db="EMBL/GenBank/DDBJ databases">
        <title>Complete genome sequence of Actinomyces hongkongensis HKU8.</title>
        <authorList>
            <person name="Gao Y.-X."/>
            <person name="Zhou Y.-Y."/>
            <person name="Xie Y."/>
            <person name="Wang M."/>
            <person name="Wang S.-J."/>
            <person name="Shen S.-G."/>
        </authorList>
    </citation>
    <scope>NUCLEOTIDE SEQUENCE [LARGE SCALE GENOMIC DNA]</scope>
    <source>
        <strain evidence="2 3">HKU8</strain>
    </source>
</reference>
<evidence type="ECO:0000313" key="3">
    <source>
        <dbReference type="Proteomes" id="UP000095214"/>
    </source>
</evidence>
<evidence type="ECO:0000256" key="1">
    <source>
        <dbReference type="SAM" id="MobiDB-lite"/>
    </source>
</evidence>
<proteinExistence type="predicted"/>
<accession>A0A1D8B3T7</accession>